<organism evidence="2 3">
    <name type="scientific">Simiaoa sunii</name>
    <dbReference type="NCBI Taxonomy" id="2763672"/>
    <lineage>
        <taxon>Bacteria</taxon>
        <taxon>Bacillati</taxon>
        <taxon>Bacillota</taxon>
        <taxon>Clostridia</taxon>
        <taxon>Lachnospirales</taxon>
        <taxon>Lachnospiraceae</taxon>
        <taxon>Simiaoa</taxon>
    </lineage>
</organism>
<gene>
    <name evidence="2" type="ORF">H9Q77_08235</name>
</gene>
<keyword evidence="1" id="KW-0472">Membrane</keyword>
<evidence type="ECO:0000256" key="1">
    <source>
        <dbReference type="SAM" id="Phobius"/>
    </source>
</evidence>
<dbReference type="Proteomes" id="UP000515981">
    <property type="component" value="Chromosome"/>
</dbReference>
<reference evidence="2 3" key="1">
    <citation type="submission" date="2020-08" db="EMBL/GenBank/DDBJ databases">
        <authorList>
            <person name="Liu C."/>
            <person name="Sun Q."/>
        </authorList>
    </citation>
    <scope>NUCLEOTIDE SEQUENCE [LARGE SCALE GENOMIC DNA]</scope>
    <source>
        <strain evidence="2 3">NSJ-8</strain>
    </source>
</reference>
<dbReference type="AlphaFoldDB" id="A0A7G9FRF1"/>
<name>A0A7G9FRF1_9FIRM</name>
<sequence>MKKIVCIVILILAITGLLNGISYLISGISARGIGGVNYGRVIFPLLVGAIAVYFLKKEKKK</sequence>
<dbReference type="EMBL" id="CP060633">
    <property type="protein sequence ID" value="QNM01133.1"/>
    <property type="molecule type" value="Genomic_DNA"/>
</dbReference>
<feature type="transmembrane region" description="Helical" evidence="1">
    <location>
        <begin position="36"/>
        <end position="55"/>
    </location>
</feature>
<evidence type="ECO:0000313" key="2">
    <source>
        <dbReference type="EMBL" id="QNM01133.1"/>
    </source>
</evidence>
<keyword evidence="1" id="KW-1133">Transmembrane helix</keyword>
<keyword evidence="1" id="KW-0812">Transmembrane</keyword>
<protein>
    <submittedName>
        <fullName evidence="2">Uncharacterized protein</fullName>
    </submittedName>
</protein>
<proteinExistence type="predicted"/>
<keyword evidence="3" id="KW-1185">Reference proteome</keyword>
<accession>A0A7G9FRF1</accession>
<evidence type="ECO:0000313" key="3">
    <source>
        <dbReference type="Proteomes" id="UP000515981"/>
    </source>
</evidence>
<dbReference type="KEGG" id="ssun:H9Q77_08235"/>
<dbReference type="RefSeq" id="WP_119623708.1">
    <property type="nucleotide sequence ID" value="NZ_CP060633.1"/>
</dbReference>